<feature type="domain" description="DUF4350" evidence="2">
    <location>
        <begin position="52"/>
        <end position="229"/>
    </location>
</feature>
<evidence type="ECO:0000313" key="3">
    <source>
        <dbReference type="EMBL" id="MCB4798906.1"/>
    </source>
</evidence>
<keyword evidence="1" id="KW-0472">Membrane</keyword>
<reference evidence="3" key="1">
    <citation type="submission" date="2021-10" db="EMBL/GenBank/DDBJ databases">
        <title>Tamlana sargassums sp. nov., and Tamlana laminarinivorans sp. nov., two new bacteria isolated from the brown alga.</title>
        <authorList>
            <person name="Li J."/>
        </authorList>
    </citation>
    <scope>NUCLEOTIDE SEQUENCE</scope>
    <source>
        <strain evidence="3">PT2-4</strain>
    </source>
</reference>
<dbReference type="AlphaFoldDB" id="A0A9X1I0E9"/>
<keyword evidence="1" id="KW-0812">Transmembrane</keyword>
<accession>A0A9X1I0E9</accession>
<feature type="transmembrane region" description="Helical" evidence="1">
    <location>
        <begin position="271"/>
        <end position="288"/>
    </location>
</feature>
<dbReference type="RefSeq" id="WP_226543349.1">
    <property type="nucleotide sequence ID" value="NZ_JAJAPW010000003.1"/>
</dbReference>
<protein>
    <submittedName>
        <fullName evidence="3">DUF4350 domain-containing protein</fullName>
    </submittedName>
</protein>
<comment type="caution">
    <text evidence="3">The sequence shown here is derived from an EMBL/GenBank/DDBJ whole genome shotgun (WGS) entry which is preliminary data.</text>
</comment>
<dbReference type="Proteomes" id="UP001139199">
    <property type="component" value="Unassembled WGS sequence"/>
</dbReference>
<evidence type="ECO:0000259" key="2">
    <source>
        <dbReference type="Pfam" id="PF14258"/>
    </source>
</evidence>
<sequence>MKKALPIILVLAAIIIVGVFFMGVKVTHTVDWEESFNERSNKPYDTSIFYKELNNLFKDRKIRTIYHQPDSYLQANSEDGYGDHTAKGNYIIIGNTDYLSEKSIDELLNFVDNGNTLFLSDYVFPQKFHDTLDVSIDYLNNEKDSITYHSLKYLDIKNIKTDRSAFMQYFSYFDSINHSVLGHSKIDKNFVNFIKVPFGKGQVYLHTEPKVFTNYNILKNNRYKYVEGLISYLPDDDIYFDSYTKIQTRYTADVEKESNLSWFLQQPAFKWAWYTSIIFGILFMIFNAKRRQRIIKIIKPLQNTTVGFVKTVSNLYLETQDYKNIVDKKITYFLERIRTDYHINTTVLDDAFLTKLSAKTGKKKEDIKPLINYINWLRSKNEFFEENLIKLNRQIEAFYTK</sequence>
<dbReference type="Pfam" id="PF14258">
    <property type="entry name" value="DUF4350"/>
    <property type="match status" value="1"/>
</dbReference>
<dbReference type="InterPro" id="IPR025646">
    <property type="entry name" value="DUF4350"/>
</dbReference>
<gene>
    <name evidence="3" type="ORF">LG649_08615</name>
</gene>
<keyword evidence="1" id="KW-1133">Transmembrane helix</keyword>
<organism evidence="3 4">
    <name type="scientific">Neotamlana laminarinivorans</name>
    <dbReference type="NCBI Taxonomy" id="2883124"/>
    <lineage>
        <taxon>Bacteria</taxon>
        <taxon>Pseudomonadati</taxon>
        <taxon>Bacteroidota</taxon>
        <taxon>Flavobacteriia</taxon>
        <taxon>Flavobacteriales</taxon>
        <taxon>Flavobacteriaceae</taxon>
        <taxon>Neotamlana</taxon>
    </lineage>
</organism>
<evidence type="ECO:0000256" key="1">
    <source>
        <dbReference type="SAM" id="Phobius"/>
    </source>
</evidence>
<name>A0A9X1I0E9_9FLAO</name>
<keyword evidence="4" id="KW-1185">Reference proteome</keyword>
<evidence type="ECO:0000313" key="4">
    <source>
        <dbReference type="Proteomes" id="UP001139199"/>
    </source>
</evidence>
<dbReference type="EMBL" id="JAJAPW010000003">
    <property type="protein sequence ID" value="MCB4798906.1"/>
    <property type="molecule type" value="Genomic_DNA"/>
</dbReference>
<proteinExistence type="predicted"/>